<sequence>MKGTERMKGTKDKYIYPLKDNNAQWCIIFFM</sequence>
<reference evidence="1" key="1">
    <citation type="journal article" date="2020" name="Nature">
        <title>Giant virus diversity and host interactions through global metagenomics.</title>
        <authorList>
            <person name="Schulz F."/>
            <person name="Roux S."/>
            <person name="Paez-Espino D."/>
            <person name="Jungbluth S."/>
            <person name="Walsh D.A."/>
            <person name="Denef V.J."/>
            <person name="McMahon K.D."/>
            <person name="Konstantinidis K.T."/>
            <person name="Eloe-Fadrosh E.A."/>
            <person name="Kyrpides N.C."/>
            <person name="Woyke T."/>
        </authorList>
    </citation>
    <scope>NUCLEOTIDE SEQUENCE</scope>
    <source>
        <strain evidence="1">GVMAG-M-3300023174-111</strain>
    </source>
</reference>
<accession>A0A6C0D488</accession>
<organism evidence="1">
    <name type="scientific">viral metagenome</name>
    <dbReference type="NCBI Taxonomy" id="1070528"/>
    <lineage>
        <taxon>unclassified sequences</taxon>
        <taxon>metagenomes</taxon>
        <taxon>organismal metagenomes</taxon>
    </lineage>
</organism>
<proteinExistence type="predicted"/>
<evidence type="ECO:0000313" key="1">
    <source>
        <dbReference type="EMBL" id="QHT11070.1"/>
    </source>
</evidence>
<name>A0A6C0D488_9ZZZZ</name>
<protein>
    <submittedName>
        <fullName evidence="1">Uncharacterized protein</fullName>
    </submittedName>
</protein>
<dbReference type="EMBL" id="MN739531">
    <property type="protein sequence ID" value="QHT11070.1"/>
    <property type="molecule type" value="Genomic_DNA"/>
</dbReference>
<dbReference type="AlphaFoldDB" id="A0A6C0D488"/>